<dbReference type="RefSeq" id="WP_184866937.1">
    <property type="nucleotide sequence ID" value="NZ_JACHIR010000001.1"/>
</dbReference>
<dbReference type="InterPro" id="IPR032821">
    <property type="entry name" value="PKS_assoc"/>
</dbReference>
<comment type="catalytic activity">
    <reaction evidence="7">
        <text>6 (S)-methylmalonyl-CoA + propanoyl-CoA + 6 NADPH + 12 H(+) = 6-deoxyerythronolide B + 6 CO2 + 6 NADP(+) + 7 CoA + H2O</text>
        <dbReference type="Rhea" id="RHEA:23068"/>
        <dbReference type="ChEBI" id="CHEBI:15377"/>
        <dbReference type="ChEBI" id="CHEBI:15378"/>
        <dbReference type="ChEBI" id="CHEBI:16089"/>
        <dbReference type="ChEBI" id="CHEBI:16526"/>
        <dbReference type="ChEBI" id="CHEBI:57287"/>
        <dbReference type="ChEBI" id="CHEBI:57327"/>
        <dbReference type="ChEBI" id="CHEBI:57392"/>
        <dbReference type="ChEBI" id="CHEBI:57783"/>
        <dbReference type="ChEBI" id="CHEBI:58349"/>
        <dbReference type="EC" id="2.3.1.94"/>
    </reaction>
</comment>
<keyword evidence="17" id="KW-1185">Reference proteome</keyword>
<keyword evidence="5" id="KW-0511">Multifunctional enzyme</keyword>
<dbReference type="InterPro" id="IPR036291">
    <property type="entry name" value="NAD(P)-bd_dom_sf"/>
</dbReference>
<evidence type="ECO:0000313" key="16">
    <source>
        <dbReference type="EMBL" id="MBB5895104.1"/>
    </source>
</evidence>
<comment type="function">
    <text evidence="8">Involved in the biosynthesis of antibiotic erythromycin via the biosynthesis of its aglycone precursor, 6-deoxyerythronolide B (6-dEB).</text>
</comment>
<evidence type="ECO:0000256" key="8">
    <source>
        <dbReference type="ARBA" id="ARBA00060158"/>
    </source>
</evidence>
<dbReference type="Proteomes" id="UP000585638">
    <property type="component" value="Unassembled WGS sequence"/>
</dbReference>
<dbReference type="InterPro" id="IPR049551">
    <property type="entry name" value="PKS_DH_C"/>
</dbReference>
<feature type="active site" description="Proton donor; for dehydratase activity" evidence="12">
    <location>
        <position position="1199"/>
    </location>
</feature>
<dbReference type="Pfam" id="PF00109">
    <property type="entry name" value="ketoacyl-synt"/>
    <property type="match status" value="3"/>
</dbReference>
<evidence type="ECO:0000259" key="13">
    <source>
        <dbReference type="PROSITE" id="PS50075"/>
    </source>
</evidence>
<feature type="domain" description="Carrier" evidence="13">
    <location>
        <begin position="5114"/>
        <end position="5192"/>
    </location>
</feature>
<dbReference type="GO" id="GO:0004312">
    <property type="term" value="F:fatty acid synthase activity"/>
    <property type="evidence" value="ECO:0007669"/>
    <property type="project" value="TreeGrafter"/>
</dbReference>
<dbReference type="CDD" id="cd00833">
    <property type="entry name" value="PKS"/>
    <property type="match status" value="3"/>
</dbReference>
<feature type="domain" description="PKS/mFAS DH" evidence="15">
    <location>
        <begin position="2702"/>
        <end position="2972"/>
    </location>
</feature>
<name>A0A7W9NJW6_9PSEU</name>
<dbReference type="InterPro" id="IPR014043">
    <property type="entry name" value="Acyl_transferase_dom"/>
</dbReference>
<dbReference type="InterPro" id="IPR057326">
    <property type="entry name" value="KR_dom"/>
</dbReference>
<comment type="subunit">
    <text evidence="10">Homodimer. Erythronolide synthase is composed of EryAI, EryAII and EryAIII multimodular (2 modules) polypeptides each coding for a functional synthase subunit which participates in 2 of the six FAS-like elongation steps required for formation of the polyketide. Module 1, 2, 3, 4, 5, and 6 participating in biosynthesis steps 1, 2, 3, 4, 5, and 6, respectively.</text>
</comment>
<evidence type="ECO:0000256" key="3">
    <source>
        <dbReference type="ARBA" id="ARBA00022679"/>
    </source>
</evidence>
<dbReference type="SMART" id="SM00822">
    <property type="entry name" value="PKS_KR"/>
    <property type="match status" value="3"/>
</dbReference>
<feature type="domain" description="Carrier" evidence="13">
    <location>
        <begin position="3399"/>
        <end position="3474"/>
    </location>
</feature>
<dbReference type="Pfam" id="PF21089">
    <property type="entry name" value="PKS_DH_N"/>
    <property type="match status" value="3"/>
</dbReference>
<keyword evidence="2" id="KW-0597">Phosphoprotein</keyword>
<dbReference type="InterPro" id="IPR013968">
    <property type="entry name" value="PKS_KR"/>
</dbReference>
<gene>
    <name evidence="16" type="ORF">BJ998_006300</name>
</gene>
<dbReference type="GO" id="GO:0004315">
    <property type="term" value="F:3-oxoacyl-[acyl-carrier-protein] synthase activity"/>
    <property type="evidence" value="ECO:0007669"/>
    <property type="project" value="InterPro"/>
</dbReference>
<dbReference type="FunFam" id="3.40.47.10:FF:000019">
    <property type="entry name" value="Polyketide synthase type I"/>
    <property type="match status" value="3"/>
</dbReference>
<dbReference type="PROSITE" id="PS00012">
    <property type="entry name" value="PHOSPHOPANTETHEINE"/>
    <property type="match status" value="3"/>
</dbReference>
<feature type="active site" description="Proton acceptor; for dehydratase activity" evidence="12">
    <location>
        <position position="4401"/>
    </location>
</feature>
<dbReference type="PANTHER" id="PTHR43775:SF51">
    <property type="entry name" value="INACTIVE PHENOLPHTHIOCEROL SYNTHESIS POLYKETIDE SYNTHASE TYPE I PKS1-RELATED"/>
    <property type="match status" value="1"/>
</dbReference>
<evidence type="ECO:0000256" key="9">
    <source>
        <dbReference type="ARBA" id="ARBA00060622"/>
    </source>
</evidence>
<dbReference type="FunFam" id="1.10.1200.10:FF:000007">
    <property type="entry name" value="Probable polyketide synthase pks17"/>
    <property type="match status" value="3"/>
</dbReference>
<evidence type="ECO:0000256" key="6">
    <source>
        <dbReference type="ARBA" id="ARBA00023315"/>
    </source>
</evidence>
<evidence type="ECO:0000256" key="11">
    <source>
        <dbReference type="ARBA" id="ARBA00066981"/>
    </source>
</evidence>
<evidence type="ECO:0000256" key="2">
    <source>
        <dbReference type="ARBA" id="ARBA00022553"/>
    </source>
</evidence>
<feature type="domain" description="PKS/mFAS DH" evidence="15">
    <location>
        <begin position="4369"/>
        <end position="4653"/>
    </location>
</feature>
<dbReference type="PROSITE" id="PS00606">
    <property type="entry name" value="KS3_1"/>
    <property type="match status" value="2"/>
</dbReference>
<dbReference type="GO" id="GO:0047879">
    <property type="term" value="F:erythronolide synthase activity"/>
    <property type="evidence" value="ECO:0007669"/>
    <property type="project" value="UniProtKB-EC"/>
</dbReference>
<dbReference type="SUPFAM" id="SSF47336">
    <property type="entry name" value="ACP-like"/>
    <property type="match status" value="4"/>
</dbReference>
<dbReference type="SUPFAM" id="SSF52151">
    <property type="entry name" value="FabD/lysophospholipase-like"/>
    <property type="match status" value="3"/>
</dbReference>
<sequence length="5267" mass="552515">MSESGNFVPDAGEALARRLGEVPPAEQTRILLGLVSEHTLAVLQRIRPGREVRIGPDEAFRELGLDSLGLVELHTRLGDETGLALPPTIGFDYPTPNLLAAYLRAELLGLAAEAPEPVASAAADDEPIAIVGIGCRLPGGVDSPDALWQLVSEGRHVRDEFPTDRGWDLDRLYDPDPDNPGTTYVRHGGFLPDAAEFDADFFGISPREASAMDPQQRLVLETAWQALERAGIDPQSLRGSRSGVFVGAEPQEYGVRLHEAPDGFDGYLLTGNAPSVVSGRVAYTLGLEGPTLTVDTACSGSLVALHLAVQSLRLGECTLALAGGVAVMGSPGTFTAFARQRGLAPDGVVKAFAAAADGTGFAEGVGILVLERLSEARRNGHNVLAVIRGSAINQDGASNGITAPNGLAQQRVIRQALANAGLTAEQVDAVEAHGTGTTLGDPIEANALQAVYGKRRDRPMWLGSLKSNIGHTQAAAGVAGVIKMVTAMRHGVLPKTLHVDAPTPHVDWAGGAVTLLTEEVPWDSEVRRAGVSSFGVSGTNAHLILEQAPIGETEAGVIESAQPTPDSVSPFVVSARSAEALKAQAARLTSTVDLPLVDLANSLATTRAALEHRAVVIAGDRDELLRGLNAIADGSTASNVTGGRLAFLFTGQGSQRVGMGRELAGKFPVFAEALDEAIAHLDVQLDRPLNDVLFGAVPDQTGEELLGETAYTQAALFAVEVALFRLLESWGVTPDLVAGHSVGELAAAHIAGVLSLEDAATLVAARGRLMQDLPRVGAMVSVRASEVDVRAALEGYDGVSIAAVNGPNSVVLSGVEEQVLAVAGTFAKSKRLRTSHAFHSALMEPMLEEFRLIASVLDYNPPQIPVVSNVTGRVASAEDLCSPDYWVRHVREAVRFADGITTLVDEGVTTFIELGPDPVLSAMGKESVDGDVVFAAALRRDRDEVRELLTALGTAWSRGAKVDWSAFFAGAGTVELPTYAFQRRRYWMSSAIGSGDATGFGQVAADHPLLGAVVGLAGGDGVVLTGRVSLRSHPWLADHVMSGVVLFPGTAFVELAVRAGDQVGLDLVEELTLESPLALPESGGVALQIVVGAEDDGRRTVEFYSRADTDESWTRHATGVLGRRSASGPVSLDAWPPRGAEKIDISTLYADMAGQGYGYGPVFRGLRAVWRNGSEVFAEVALPEQEKAGAFALHPALLDAVLHATDFASDDPVGDDIRLPFAWSGVSVHSTGASALRVRITSTGREAVSLDIADSTGAPVATVESFVVRAVTADQLRAAGRGGEALFQVRWEAIAPVNPVPSTKGWAVVGADYIGLADALGSGITVHADLQAHRETLDYGALPSEVVLAPFACCSGDVPNAVRRTTYRALELVQEWLTDERFTTSRLVVVTQGAVVGSDDPSTLCCAPLWGLLRSAQAENPGRIVLVDVDEDSAELLPAALASGEPELALRGGEILVPRLAKTSVSSAEGPWTADGTVLITGGTGGLGGIVAKHLVADKGVRHLLLTSRRGTDAPGAAELSAELTALGASVTIAAVDVADRDALAAVIDGIPAEHPLTGVVHAAGVIDDGLIGTLTSQRIDTTLRPKAEAAWHLHELTKALDLKAFVLFSSSAGLVDGAGQGNYAAANVFLDALARHRQALGLPATALAWGLWAVGAGMGEQLDELAIQRIRRLGLDPLNAEESLALFDAAVAGDLANAVPVRVDARALQSRSDGVPALFRGLVRPQRPTAAGPVSVEQTLAHRLAELSDVERDRVLLDLVRKQVADVLGHDGAEAIDPKRAFTELGFDSLAAVELRNRLNSAFGLRLPATLTFDYPTSAALAKLIGDKILSVADKVVVKAPVVAATDEPIAIVGIACRYPGGVSSPEDLWQVVAEGRDVVTTFPTDRGWDVDGLYDPEPGKPGKSYSREGGFLHEAAEFDPAFFGISPREASAMDPQQRLLLETAWETFERAGIDPISLRGSDTGVFAGVMYHDWGTRLGEVSEDVAGYLGNGSLASVVSGRIAYALGLEGPAVTVDTACSSSLVALHWAIQALRAGECSLALAGGVTVMSTPDTFVDFSRQRGMAADGRCKSFATAADGTGWSEGVGLLLVERFSDAVRNGHDVLAVVRGSAINQDGASNGLTAPNGPSQQRVIHQALASGGLTTSDVDVVEGHGTGTTLGDPIEAQALLATYGQDRSEPLWLGSIKSNMGHTQAAAGVAGIIKMVMAMRHGVLPKTLHVDEPSSKVDWAEGAVRLLTDAQPWPAVDRPRRAGVSSFGISGTNAHVIIEQAPVVAEPERTIEPRIVPWLVSGKTAEAAAAQAARLSDVDGEPLDIAFSLATTRAALEHRIATVSADRSSALADLAAGKITDVANDGFTAFLFTGQGAQQLGMGRELHERFPAFAAAWDAAIDPAIAEIAWGDDQEALNQTGVTQPALFAFEVALYRLLESWGVTPNFVAGHSIGEIAAAHVAGVLSLEDARKLVSARGRLMQALPTGGAMVALQATEDEITLVDGVGIAAVNGPQSVVISGVEAAVLKIKAEFEAKGRKTSRLNVSHAFHSPLMEPMLDEFRAVVAGLTFNAPRIPNAGSDWTSPEYWVNHVRDAVRFYDGVKALAAQGVTRFIEIGPDAVLTGMAATCVDDAATIATQRRGRTQENELVTALARAWANGLAVDWPKFFAGTNARRTDLPTYAFQHQRYWLNATATSGDVSSVGQVAAGHPMLGAVIALADGDGVVITGRLAAESLGWLADHQVLGSILLPGTGFVELAAQAGQHVGCESVEELTLQAPLILPPRGGYAIQVTIGGPDATGARPVSIHSRPEGSDTAWTRHAMGTVAPAKAPAFDLTEWPPAGATPIDVTDAYGRLTDRGYGYGPTFQGLTAAWKRGDEVFAEVSLPEGSEGERYGLHPALLDSAMHADLLDDTGEGATLLPFSWNGVTLHAVGATALRVRIQRLRGDEVSAMWMADQTGQPVLTVESLVSRAVSAEQLSAAKGSDGLHRIEWKPTTAQPSDIDVVHYVSPTADGEVPKAVRKVTGLVLNDVQSLLADGTQGVTAIITSGAVSVGGEDIADLSQAAVWGLVRAAQAEQPGRLVLVDTDNTEASAQALSVAASLGEPEVAIRDGEILVPRLSAAQPTGTSTWDTEGTVLITGGTSGLGAIIARHLATQGVTKLALVSRRGAKAPEAAALTEELTALGAEVTVFACDVTKRVDLAKVIRKIPDLTGVVHAAAVVDNGLIDALTAEQVDKVLRPKVDAAWHLHELTKDLPLTQFVLFSSAGGIVLAAGQANYAAANVFLDALAQHRRANGLPANALAFGMWAVNTGLGGELVDADLDRMRRLGMPALPAEEALELFDQALAADEAVIVPLKIDREALRTRTEEIPALLRGFVRVQARRAAQGQATVQTQFAGLSGADLDRALLELVRGKVAAVLGHDGIDAVPADKAFKELGFDSLAAVELRNMLNTATGLKLPATLVFDYPNSRRVAEFVATLVGGAAEPAKKAAPTQVRADDPIAVVGISCRFPGGVTSPEDLWKLVFEGRDAVTPFPTDRGWAIDSLFDPEPGKPGHTYARDGAFLLDAADFDAEFFGIMPREALAMDPQQRLLLQASWEAFERAGIDPTSMRGSQTGVYAGVMYHDYGTWLREIPDDLAGYIGNGNAGSIASGRVAYTLGLEGPAVTVDTACSSSLVAVHTACQALRSGEISMALAGGVTVMSTPEIFVEFSQQRGLAPDGRCKAFAGAADGTGWSEGIGMLLLERLSDAKRNGHEVLAVIRGSAINQDGASNGLTAPNGPSQQRVIQRALAVSGLTGADVDLIEGHGTGTRLGDPIEAQALLATYGQERTEDDPVWLGSIKSNLGHAQAAAGVSGLIKVIMAVRNGVMPKTLHVDEPSPQVDWTAGAVKLLTEAREWKTSGPRRGAVSSFGLSGTNAHVIVEQAPESTVVAATGHTTPVIPLVLSAKTAASLPDQAEKLRGFLATGVDLFDTGFSLATTRAQLEHRALVLANDRESALSALTALANGEESPNVVRGAKTDGQTAFLFTGQGSQRIGMGRELYEAYPAFAQAWDEVVARLDPELSTIVWGSDPEALNQTGYAQPALFALEVALYRLVQSWGVRPDFLAGHSIGELAAAHVSGVLSLEDACKLVSARGRLMQALPAGGAMVAIQATEEEITLRDGVGIAAVNGPTSVVISGDEEAVLAIRAEFEALGRKTTRLKVSHAFHSPLMEPMLDEFRKVAESLTYGTPTIPVVTTSAGGGQWSEPEYWVDHVREAVRFCDAVRSLEAQGVTKYLEIGPDGVLTGMAQGCLTRDDDVFGAGKAVLLASLRKDRPEAHTLLAAVGLDLDGKAFFAGGRRVDLPTYAFQKRRYWLDMQAASVEDAAGLGQVAAQHPLLAAVVQSPETGGVTLTTRLSIDTHPWLADHDVLGTVILPGTAYVELAVRAGEEVGCDTVEELTIEALMPLPPRGEGLAVQTVVGPEDKHGARTLAIYSRPENAETGWTRHASGVLTAENKPAPTPEAFNVGLREWPPAGAEAVDISGVYDYLAGQGYIYGPMFRGLRGIWLRGEETFVEVALPEEAKADAAEFFLHPGILDSALSATDFMAGRKPQDVGGTQLPFAWTGVTIHSVGANRLRGRVVYTGGSDAVRLELADPMGTPVATIRSLVVRPVTADKVNAAASAGSGLLDSVYRIAWNQMPLGSLHTAARGDWATVSGAADVQALTTVPEVALLPVVTTGDGVTEQVREVVDGVLATLRAWLADARFSDSKLLVITRNAVTTADGEDVDVAQAPIWGLLRSAQEENPGRFVLVDSDGSEDLLPAVIASGEPAVALRGSGVKVPRFARVSPSPAGTPRLDPDGTVLITGGTSGLGAVFARHLVSSQGIKHLLLTSRRGIEAPGAADLQAELTALGADVKIAACDVSDRDALAKLLSTVEHPLTGVLHAAGVMDNAMITGLTPEQIDNVLRPKVDAAWHLHELTRDLPLAQFVLFSSCAGLIIGAGQGNYAAANRFVDGLAAHRRAAGLPATSLGFGPWATDTGMSGGAADSDVGRMARLGIQVMSTENGLRLFDEAMTVDEPILAPIVLAAAESGSEIPLLLKDVLKAPARKPARAVAADAPAEPEEGPSLERRLAGLSESERDRVLLDLVRTHVAVVRHDDPYAIDVTKGFTELGLDSLAAIELRNRLQAATDLRLPATLMFDYPNPVSLARFLLEELLPAIGEAPAEQERSDDEIQRAVAAIPVAKLREAGILAQLLELAGSVQVEATDDQSEAIKNMDIDDLVAAALAADN</sequence>
<dbReference type="InterPro" id="IPR018201">
    <property type="entry name" value="Ketoacyl_synth_AS"/>
</dbReference>
<dbReference type="InterPro" id="IPR050091">
    <property type="entry name" value="PKS_NRPS_Biosynth_Enz"/>
</dbReference>
<dbReference type="SMART" id="SM00823">
    <property type="entry name" value="PKS_PP"/>
    <property type="match status" value="4"/>
</dbReference>
<feature type="region of interest" description="N-terminal hotdog fold" evidence="12">
    <location>
        <begin position="4369"/>
        <end position="4493"/>
    </location>
</feature>
<feature type="domain" description="Carrier" evidence="13">
    <location>
        <begin position="1755"/>
        <end position="1830"/>
    </location>
</feature>
<keyword evidence="1" id="KW-0596">Phosphopantetheine</keyword>
<keyword evidence="4" id="KW-0677">Repeat</keyword>
<dbReference type="Gene3D" id="3.40.366.10">
    <property type="entry name" value="Malonyl-Coenzyme A Acyl Carrier Protein, domain 2"/>
    <property type="match status" value="3"/>
</dbReference>
<protein>
    <recommendedName>
        <fullName evidence="11">6-deoxyerythronolide-B synthase</fullName>
        <ecNumber evidence="11">2.3.1.94</ecNumber>
    </recommendedName>
</protein>
<dbReference type="Pfam" id="PF02801">
    <property type="entry name" value="Ketoacyl-synt_C"/>
    <property type="match status" value="3"/>
</dbReference>
<dbReference type="PROSITE" id="PS52004">
    <property type="entry name" value="KS3_2"/>
    <property type="match status" value="3"/>
</dbReference>
<proteinExistence type="predicted"/>
<evidence type="ECO:0000256" key="12">
    <source>
        <dbReference type="PROSITE-ProRule" id="PRU01363"/>
    </source>
</evidence>
<dbReference type="InterPro" id="IPR006162">
    <property type="entry name" value="Ppantetheine_attach_site"/>
</dbReference>
<dbReference type="Gene3D" id="1.10.1200.10">
    <property type="entry name" value="ACP-like"/>
    <property type="match status" value="4"/>
</dbReference>
<dbReference type="EMBL" id="JACHIR010000001">
    <property type="protein sequence ID" value="MBB5895104.1"/>
    <property type="molecule type" value="Genomic_DNA"/>
</dbReference>
<feature type="domain" description="Ketosynthase family 3 (KS3)" evidence="14">
    <location>
        <begin position="1848"/>
        <end position="2272"/>
    </location>
</feature>
<dbReference type="Pfam" id="PF22953">
    <property type="entry name" value="SpnB_Rossmann"/>
    <property type="match status" value="3"/>
</dbReference>
<dbReference type="Gene3D" id="3.40.47.10">
    <property type="match status" value="3"/>
</dbReference>
<dbReference type="SUPFAM" id="SSF55048">
    <property type="entry name" value="Probable ACP-binding domain of malonyl-CoA ACP transacylase"/>
    <property type="match status" value="3"/>
</dbReference>
<evidence type="ECO:0000256" key="4">
    <source>
        <dbReference type="ARBA" id="ARBA00022737"/>
    </source>
</evidence>
<accession>A0A7W9NJW6</accession>
<dbReference type="GO" id="GO:0031177">
    <property type="term" value="F:phosphopantetheine binding"/>
    <property type="evidence" value="ECO:0007669"/>
    <property type="project" value="InterPro"/>
</dbReference>
<dbReference type="InterPro" id="IPR001227">
    <property type="entry name" value="Ac_transferase_dom_sf"/>
</dbReference>
<feature type="region of interest" description="N-terminal hotdog fold" evidence="12">
    <location>
        <begin position="2702"/>
        <end position="2825"/>
    </location>
</feature>
<dbReference type="InterPro" id="IPR020806">
    <property type="entry name" value="PKS_PP-bd"/>
</dbReference>
<dbReference type="InterPro" id="IPR049900">
    <property type="entry name" value="PKS_mFAS_DH"/>
</dbReference>
<dbReference type="SUPFAM" id="SSF51735">
    <property type="entry name" value="NAD(P)-binding Rossmann-fold domains"/>
    <property type="match status" value="6"/>
</dbReference>
<dbReference type="InterPro" id="IPR014031">
    <property type="entry name" value="Ketoacyl_synth_C"/>
</dbReference>
<dbReference type="Pfam" id="PF00550">
    <property type="entry name" value="PP-binding"/>
    <property type="match status" value="4"/>
</dbReference>
<dbReference type="CDD" id="cd08956">
    <property type="entry name" value="KR_3_FAS_SDR_x"/>
    <property type="match status" value="3"/>
</dbReference>
<dbReference type="Pfam" id="PF16197">
    <property type="entry name" value="KAsynt_C_assoc"/>
    <property type="match status" value="3"/>
</dbReference>
<dbReference type="InterPro" id="IPR014030">
    <property type="entry name" value="Ketoacyl_synth_N"/>
</dbReference>
<evidence type="ECO:0000259" key="14">
    <source>
        <dbReference type="PROSITE" id="PS52004"/>
    </source>
</evidence>
<reference evidence="16 17" key="1">
    <citation type="submission" date="2020-08" db="EMBL/GenBank/DDBJ databases">
        <title>Sequencing the genomes of 1000 actinobacteria strains.</title>
        <authorList>
            <person name="Klenk H.-P."/>
        </authorList>
    </citation>
    <scope>NUCLEOTIDE SEQUENCE [LARGE SCALE GENOMIC DNA]</scope>
    <source>
        <strain evidence="16 17">DSM 43851</strain>
    </source>
</reference>
<evidence type="ECO:0000259" key="15">
    <source>
        <dbReference type="PROSITE" id="PS52019"/>
    </source>
</evidence>
<dbReference type="Gene3D" id="3.40.50.720">
    <property type="entry name" value="NAD(P)-binding Rossmann-like Domain"/>
    <property type="match status" value="3"/>
</dbReference>
<evidence type="ECO:0000256" key="1">
    <source>
        <dbReference type="ARBA" id="ARBA00022450"/>
    </source>
</evidence>
<dbReference type="InterPro" id="IPR016035">
    <property type="entry name" value="Acyl_Trfase/lysoPLipase"/>
</dbReference>
<dbReference type="FunFam" id="3.40.366.10:FF:000002">
    <property type="entry name" value="Probable polyketide synthase 2"/>
    <property type="match status" value="1"/>
</dbReference>
<organism evidence="16 17">
    <name type="scientific">Kutzneria kofuensis</name>
    <dbReference type="NCBI Taxonomy" id="103725"/>
    <lineage>
        <taxon>Bacteria</taxon>
        <taxon>Bacillati</taxon>
        <taxon>Actinomycetota</taxon>
        <taxon>Actinomycetes</taxon>
        <taxon>Pseudonocardiales</taxon>
        <taxon>Pseudonocardiaceae</taxon>
        <taxon>Kutzneria</taxon>
    </lineage>
</organism>
<dbReference type="EC" id="2.3.1.94" evidence="11"/>
<dbReference type="Gene3D" id="3.10.129.110">
    <property type="entry name" value="Polyketide synthase dehydratase"/>
    <property type="match status" value="3"/>
</dbReference>
<dbReference type="InterPro" id="IPR009081">
    <property type="entry name" value="PP-bd_ACP"/>
</dbReference>
<evidence type="ECO:0000313" key="17">
    <source>
        <dbReference type="Proteomes" id="UP000585638"/>
    </source>
</evidence>
<keyword evidence="6" id="KW-0012">Acyltransferase</keyword>
<dbReference type="PANTHER" id="PTHR43775">
    <property type="entry name" value="FATTY ACID SYNTHASE"/>
    <property type="match status" value="1"/>
</dbReference>
<comment type="pathway">
    <text evidence="9">Antibiotic biosynthesis; erythromycin biosynthesis.</text>
</comment>
<dbReference type="PROSITE" id="PS50075">
    <property type="entry name" value="CARRIER"/>
    <property type="match status" value="4"/>
</dbReference>
<dbReference type="SMART" id="SM00825">
    <property type="entry name" value="PKS_KS"/>
    <property type="match status" value="3"/>
</dbReference>
<feature type="active site" description="Proton donor; for dehydratase activity" evidence="12">
    <location>
        <position position="4572"/>
    </location>
</feature>
<dbReference type="InterPro" id="IPR016036">
    <property type="entry name" value="Malonyl_transacylase_ACP-bd"/>
</dbReference>
<dbReference type="InterPro" id="IPR020841">
    <property type="entry name" value="PKS_Beta-ketoAc_synthase_dom"/>
</dbReference>
<feature type="domain" description="Carrier" evidence="13">
    <location>
        <begin position="26"/>
        <end position="107"/>
    </location>
</feature>
<dbReference type="InterPro" id="IPR016039">
    <property type="entry name" value="Thiolase-like"/>
</dbReference>
<comment type="caution">
    <text evidence="16">The sequence shown here is derived from an EMBL/GenBank/DDBJ whole genome shotgun (WGS) entry which is preliminary data.</text>
</comment>
<feature type="domain" description="Ketosynthase family 3 (KS3)" evidence="14">
    <location>
        <begin position="125"/>
        <end position="547"/>
    </location>
</feature>
<dbReference type="InterPro" id="IPR049552">
    <property type="entry name" value="PKS_DH_N"/>
</dbReference>
<feature type="domain" description="Ketosynthase family 3 (KS3)" evidence="14">
    <location>
        <begin position="3492"/>
        <end position="3917"/>
    </location>
</feature>
<dbReference type="SUPFAM" id="SSF53901">
    <property type="entry name" value="Thiolase-like"/>
    <property type="match status" value="3"/>
</dbReference>
<dbReference type="InterPro" id="IPR020807">
    <property type="entry name" value="PKS_DH"/>
</dbReference>
<keyword evidence="3 16" id="KW-0808">Transferase</keyword>
<dbReference type="InterPro" id="IPR036736">
    <property type="entry name" value="ACP-like_sf"/>
</dbReference>
<feature type="active site" description="Proton acceptor; for dehydratase activity" evidence="12">
    <location>
        <position position="1039"/>
    </location>
</feature>
<dbReference type="GO" id="GO:0006633">
    <property type="term" value="P:fatty acid biosynthetic process"/>
    <property type="evidence" value="ECO:0007669"/>
    <property type="project" value="InterPro"/>
</dbReference>
<dbReference type="InterPro" id="IPR042104">
    <property type="entry name" value="PKS_dehydratase_sf"/>
</dbReference>
<feature type="region of interest" description="N-terminal hotdog fold" evidence="12">
    <location>
        <begin position="1007"/>
        <end position="1128"/>
    </location>
</feature>
<dbReference type="InterPro" id="IPR055123">
    <property type="entry name" value="SpnB-like_Rossmann"/>
</dbReference>
<dbReference type="PROSITE" id="PS52019">
    <property type="entry name" value="PKS_MFAS_DH"/>
    <property type="match status" value="3"/>
</dbReference>
<feature type="active site" description="Proton acceptor; for dehydratase activity" evidence="12">
    <location>
        <position position="2734"/>
    </location>
</feature>
<feature type="region of interest" description="C-terminal hotdog fold" evidence="12">
    <location>
        <begin position="4511"/>
        <end position="4653"/>
    </location>
</feature>
<dbReference type="Gene3D" id="3.30.70.3290">
    <property type="match status" value="3"/>
</dbReference>
<evidence type="ECO:0000256" key="5">
    <source>
        <dbReference type="ARBA" id="ARBA00023268"/>
    </source>
</evidence>
<evidence type="ECO:0000256" key="7">
    <source>
        <dbReference type="ARBA" id="ARBA00052442"/>
    </source>
</evidence>
<feature type="region of interest" description="C-terminal hotdog fold" evidence="12">
    <location>
        <begin position="1140"/>
        <end position="1277"/>
    </location>
</feature>
<dbReference type="Pfam" id="PF00698">
    <property type="entry name" value="Acyl_transf_1"/>
    <property type="match status" value="3"/>
</dbReference>
<feature type="active site" description="Proton donor; for dehydratase activity" evidence="12">
    <location>
        <position position="2895"/>
    </location>
</feature>
<dbReference type="Pfam" id="PF08659">
    <property type="entry name" value="KR"/>
    <property type="match status" value="3"/>
</dbReference>
<feature type="domain" description="PKS/mFAS DH" evidence="15">
    <location>
        <begin position="1007"/>
        <end position="1277"/>
    </location>
</feature>
<dbReference type="Pfam" id="PF14765">
    <property type="entry name" value="PS-DH"/>
    <property type="match status" value="3"/>
</dbReference>
<dbReference type="SMART" id="SM00826">
    <property type="entry name" value="PKS_DH"/>
    <property type="match status" value="3"/>
</dbReference>
<evidence type="ECO:0000256" key="10">
    <source>
        <dbReference type="ARBA" id="ARBA00063272"/>
    </source>
</evidence>
<dbReference type="SMART" id="SM00827">
    <property type="entry name" value="PKS_AT"/>
    <property type="match status" value="3"/>
</dbReference>
<dbReference type="SMART" id="SM01294">
    <property type="entry name" value="PKS_PP_betabranch"/>
    <property type="match status" value="3"/>
</dbReference>
<feature type="region of interest" description="C-terminal hotdog fold" evidence="12">
    <location>
        <begin position="2836"/>
        <end position="2972"/>
    </location>
</feature>